<evidence type="ECO:0000256" key="3">
    <source>
        <dbReference type="ARBA" id="ARBA00022989"/>
    </source>
</evidence>
<protein>
    <recommendedName>
        <fullName evidence="6">Fatty acid hydroxylase domain-containing protein</fullName>
    </recommendedName>
</protein>
<dbReference type="InterPro" id="IPR050307">
    <property type="entry name" value="Sterol_Desaturase_Related"/>
</dbReference>
<dbReference type="AlphaFoldDB" id="A0A8H4LSF5"/>
<sequence length="241" mass="26463">MENLAHGWKALVATYDAYTINMVGGLVVQAVFWWLPCLVFASLDAVAPSFSARHKIQPAAKQPTAGDVWRAVAGSLRNQALTTALHAGLCRSAPARIDAALPGPAEIAAHLALCAAAREVLFYYSHRLLHVGPLYRRIHKTHHRFTAPVAFASQYAHPVEHVVANVAPVALPPLALRSHVVVAWAFFAWQLLKTATVHSGYDFLAGLARNHDRHHERFHVYYGDLGVLDWLHGTDEAVKAE</sequence>
<keyword evidence="3 5" id="KW-1133">Transmembrane helix</keyword>
<dbReference type="GO" id="GO:0016020">
    <property type="term" value="C:membrane"/>
    <property type="evidence" value="ECO:0007669"/>
    <property type="project" value="UniProtKB-SubCell"/>
</dbReference>
<dbReference type="EMBL" id="JAAVMX010000009">
    <property type="protein sequence ID" value="KAF4504568.1"/>
    <property type="molecule type" value="Genomic_DNA"/>
</dbReference>
<evidence type="ECO:0000256" key="5">
    <source>
        <dbReference type="SAM" id="Phobius"/>
    </source>
</evidence>
<comment type="subcellular location">
    <subcellularLocation>
        <location evidence="1">Membrane</location>
    </subcellularLocation>
</comment>
<evidence type="ECO:0000313" key="7">
    <source>
        <dbReference type="EMBL" id="KAF4504568.1"/>
    </source>
</evidence>
<comment type="caution">
    <text evidence="7">The sequence shown here is derived from an EMBL/GenBank/DDBJ whole genome shotgun (WGS) entry which is preliminary data.</text>
</comment>
<dbReference type="InterPro" id="IPR006694">
    <property type="entry name" value="Fatty_acid_hydroxylase"/>
</dbReference>
<dbReference type="PANTHER" id="PTHR11863">
    <property type="entry name" value="STEROL DESATURASE"/>
    <property type="match status" value="1"/>
</dbReference>
<reference evidence="7 8" key="1">
    <citation type="journal article" date="2020" name="Genome Biol. Evol.">
        <title>A new high-quality draft genome assembly of the Chinese cordyceps Ophiocordyceps sinensis.</title>
        <authorList>
            <person name="Shu R."/>
            <person name="Zhang J."/>
            <person name="Meng Q."/>
            <person name="Zhang H."/>
            <person name="Zhou G."/>
            <person name="Li M."/>
            <person name="Wu P."/>
            <person name="Zhao Y."/>
            <person name="Chen C."/>
            <person name="Qin Q."/>
        </authorList>
    </citation>
    <scope>NUCLEOTIDE SEQUENCE [LARGE SCALE GENOMIC DNA]</scope>
    <source>
        <strain evidence="7 8">IOZ07</strain>
    </source>
</reference>
<evidence type="ECO:0000256" key="4">
    <source>
        <dbReference type="ARBA" id="ARBA00023136"/>
    </source>
</evidence>
<dbReference type="GO" id="GO:0016491">
    <property type="term" value="F:oxidoreductase activity"/>
    <property type="evidence" value="ECO:0007669"/>
    <property type="project" value="InterPro"/>
</dbReference>
<proteinExistence type="predicted"/>
<organism evidence="7 8">
    <name type="scientific">Ophiocordyceps sinensis</name>
    <dbReference type="NCBI Taxonomy" id="72228"/>
    <lineage>
        <taxon>Eukaryota</taxon>
        <taxon>Fungi</taxon>
        <taxon>Dikarya</taxon>
        <taxon>Ascomycota</taxon>
        <taxon>Pezizomycotina</taxon>
        <taxon>Sordariomycetes</taxon>
        <taxon>Hypocreomycetidae</taxon>
        <taxon>Hypocreales</taxon>
        <taxon>Ophiocordycipitaceae</taxon>
        <taxon>Ophiocordyceps</taxon>
    </lineage>
</organism>
<evidence type="ECO:0000313" key="8">
    <source>
        <dbReference type="Proteomes" id="UP000557566"/>
    </source>
</evidence>
<keyword evidence="2 5" id="KW-0812">Transmembrane</keyword>
<evidence type="ECO:0000256" key="2">
    <source>
        <dbReference type="ARBA" id="ARBA00022692"/>
    </source>
</evidence>
<dbReference type="Proteomes" id="UP000557566">
    <property type="component" value="Unassembled WGS sequence"/>
</dbReference>
<feature type="transmembrane region" description="Helical" evidence="5">
    <location>
        <begin position="20"/>
        <end position="43"/>
    </location>
</feature>
<dbReference type="OrthoDB" id="408954at2759"/>
<keyword evidence="4 5" id="KW-0472">Membrane</keyword>
<accession>A0A8H4LSF5</accession>
<dbReference type="GO" id="GO:0005506">
    <property type="term" value="F:iron ion binding"/>
    <property type="evidence" value="ECO:0007669"/>
    <property type="project" value="InterPro"/>
</dbReference>
<gene>
    <name evidence="7" type="ORF">G6O67_008008</name>
</gene>
<name>A0A8H4LSF5_9HYPO</name>
<feature type="domain" description="Fatty acid hydroxylase" evidence="6">
    <location>
        <begin position="112"/>
        <end position="234"/>
    </location>
</feature>
<evidence type="ECO:0000256" key="1">
    <source>
        <dbReference type="ARBA" id="ARBA00004370"/>
    </source>
</evidence>
<dbReference type="Pfam" id="PF04116">
    <property type="entry name" value="FA_hydroxylase"/>
    <property type="match status" value="1"/>
</dbReference>
<evidence type="ECO:0000259" key="6">
    <source>
        <dbReference type="Pfam" id="PF04116"/>
    </source>
</evidence>
<dbReference type="GO" id="GO:0008610">
    <property type="term" value="P:lipid biosynthetic process"/>
    <property type="evidence" value="ECO:0007669"/>
    <property type="project" value="InterPro"/>
</dbReference>
<keyword evidence="8" id="KW-1185">Reference proteome</keyword>